<organism evidence="2 3">
    <name type="scientific">Ornithinibacillus salinisoli</name>
    <dbReference type="NCBI Taxonomy" id="1848459"/>
    <lineage>
        <taxon>Bacteria</taxon>
        <taxon>Bacillati</taxon>
        <taxon>Bacillota</taxon>
        <taxon>Bacilli</taxon>
        <taxon>Bacillales</taxon>
        <taxon>Bacillaceae</taxon>
        <taxon>Ornithinibacillus</taxon>
    </lineage>
</organism>
<protein>
    <recommendedName>
        <fullName evidence="4">DUF4352 domain-containing protein</fullName>
    </recommendedName>
</protein>
<evidence type="ECO:0000313" key="3">
    <source>
        <dbReference type="Proteomes" id="UP001597383"/>
    </source>
</evidence>
<keyword evidence="3" id="KW-1185">Reference proteome</keyword>
<evidence type="ECO:0000256" key="1">
    <source>
        <dbReference type="ARBA" id="ARBA00022729"/>
    </source>
</evidence>
<reference evidence="3" key="1">
    <citation type="journal article" date="2019" name="Int. J. Syst. Evol. Microbiol.">
        <title>The Global Catalogue of Microorganisms (GCM) 10K type strain sequencing project: providing services to taxonomists for standard genome sequencing and annotation.</title>
        <authorList>
            <consortium name="The Broad Institute Genomics Platform"/>
            <consortium name="The Broad Institute Genome Sequencing Center for Infectious Disease"/>
            <person name="Wu L."/>
            <person name="Ma J."/>
        </authorList>
    </citation>
    <scope>NUCLEOTIDE SEQUENCE [LARGE SCALE GENOMIC DNA]</scope>
    <source>
        <strain evidence="3">R28</strain>
    </source>
</reference>
<evidence type="ECO:0008006" key="4">
    <source>
        <dbReference type="Google" id="ProtNLM"/>
    </source>
</evidence>
<dbReference type="EMBL" id="JBHUHQ010000021">
    <property type="protein sequence ID" value="MFD2046157.1"/>
    <property type="molecule type" value="Genomic_DNA"/>
</dbReference>
<dbReference type="RefSeq" id="WP_377556895.1">
    <property type="nucleotide sequence ID" value="NZ_JBHUHQ010000021.1"/>
</dbReference>
<dbReference type="PROSITE" id="PS51257">
    <property type="entry name" value="PROKAR_LIPOPROTEIN"/>
    <property type="match status" value="1"/>
</dbReference>
<name>A0ABW4W306_9BACI</name>
<comment type="caution">
    <text evidence="2">The sequence shown here is derived from an EMBL/GenBank/DDBJ whole genome shotgun (WGS) entry which is preliminary data.</text>
</comment>
<gene>
    <name evidence="2" type="ORF">ACFSJF_17930</name>
</gene>
<accession>A0ABW4W306</accession>
<dbReference type="InterPro" id="IPR029050">
    <property type="entry name" value="Immunoprotect_excell_Ig-like"/>
</dbReference>
<evidence type="ECO:0000313" key="2">
    <source>
        <dbReference type="EMBL" id="MFD2046157.1"/>
    </source>
</evidence>
<proteinExistence type="predicted"/>
<dbReference type="Proteomes" id="UP001597383">
    <property type="component" value="Unassembled WGS sequence"/>
</dbReference>
<dbReference type="Gene3D" id="2.60.40.1240">
    <property type="match status" value="1"/>
</dbReference>
<keyword evidence="1" id="KW-0732">Signal</keyword>
<sequence length="203" mass="22668">MKRNFSIFYILLIILCLLVSCSGGGAVPKELIEDAESDPIEIKDQYELKIGESGFTVDRRNRNVLEFTLNSVKVADEINGKQAASDKDPERVYVIANFTAKNHGEIGISTQGIEYPVLVDGSDLGNIKNDAVTHRNDLLGIGDRITQFDSSFNEVGPLEPGDERTGDVLIAADHRSDSYIIYFGYDMEYRNKLTWHFDAEEAN</sequence>